<dbReference type="Proteomes" id="UP000199515">
    <property type="component" value="Unassembled WGS sequence"/>
</dbReference>
<evidence type="ECO:0000313" key="1">
    <source>
        <dbReference type="EMBL" id="SDW49706.1"/>
    </source>
</evidence>
<dbReference type="Gene3D" id="3.40.630.30">
    <property type="match status" value="1"/>
</dbReference>
<organism evidence="1 2">
    <name type="scientific">Amycolatopsis xylanica</name>
    <dbReference type="NCBI Taxonomy" id="589385"/>
    <lineage>
        <taxon>Bacteria</taxon>
        <taxon>Bacillati</taxon>
        <taxon>Actinomycetota</taxon>
        <taxon>Actinomycetes</taxon>
        <taxon>Pseudonocardiales</taxon>
        <taxon>Pseudonocardiaceae</taxon>
        <taxon>Amycolatopsis</taxon>
    </lineage>
</organism>
<evidence type="ECO:0008006" key="3">
    <source>
        <dbReference type="Google" id="ProtNLM"/>
    </source>
</evidence>
<sequence length="246" mass="27522">MAISTHTAAERPDLWEHRIRAVDVWPEYQTRGEAVQRWWSLLDEEFADFQFVLHDDETDRVVAQGYAGPLAWDGDEKSLPAGFDAAIERVFCEGGAGATALCALAAEIPRAERGNGLAALIMSGMRSLAARHGFGHVVVPVRPSWKARYPLTPIERYVHWRREDGLFLDPWMRVHERLGGRAGAPVARSFRVTGTVAEWESWTGMAFPDSGYYIFPEGLAPVWIDRAADTGEYWGPNVWMVHEAGA</sequence>
<proteinExistence type="predicted"/>
<protein>
    <recommendedName>
        <fullName evidence="3">N-acetyltransferase domain-containing protein</fullName>
    </recommendedName>
</protein>
<dbReference type="EMBL" id="FNON01000001">
    <property type="protein sequence ID" value="SDW49706.1"/>
    <property type="molecule type" value="Genomic_DNA"/>
</dbReference>
<gene>
    <name evidence="1" type="ORF">SAMN05421504_101748</name>
</gene>
<dbReference type="AlphaFoldDB" id="A0A1H2U0J8"/>
<accession>A0A1H2U0J8</accession>
<dbReference type="OrthoDB" id="342444at2"/>
<evidence type="ECO:0000313" key="2">
    <source>
        <dbReference type="Proteomes" id="UP000199515"/>
    </source>
</evidence>
<keyword evidence="2" id="KW-1185">Reference proteome</keyword>
<dbReference type="RefSeq" id="WP_091286540.1">
    <property type="nucleotide sequence ID" value="NZ_FNON01000001.1"/>
</dbReference>
<name>A0A1H2U0J8_9PSEU</name>
<reference evidence="1 2" key="1">
    <citation type="submission" date="2016-10" db="EMBL/GenBank/DDBJ databases">
        <authorList>
            <person name="de Groot N.N."/>
        </authorList>
    </citation>
    <scope>NUCLEOTIDE SEQUENCE [LARGE SCALE GENOMIC DNA]</scope>
    <source>
        <strain evidence="1 2">CPCC 202699</strain>
    </source>
</reference>
<dbReference type="STRING" id="589385.SAMN05421504_101748"/>